<proteinExistence type="predicted"/>
<accession>A0A067DS78</accession>
<dbReference type="eggNOG" id="ENOG502S6HC">
    <property type="taxonomic scope" value="Eukaryota"/>
</dbReference>
<dbReference type="PaxDb" id="2711-XP_006464490.1"/>
<feature type="region of interest" description="Disordered" evidence="1">
    <location>
        <begin position="125"/>
        <end position="151"/>
    </location>
</feature>
<dbReference type="OrthoDB" id="690661at2759"/>
<feature type="signal peptide" evidence="2">
    <location>
        <begin position="1"/>
        <end position="26"/>
    </location>
</feature>
<keyword evidence="4" id="KW-1185">Reference proteome</keyword>
<protein>
    <recommendedName>
        <fullName evidence="5">SMP domain-containing protein</fullName>
    </recommendedName>
</protein>
<evidence type="ECO:0000313" key="3">
    <source>
        <dbReference type="EMBL" id="KDO45859.1"/>
    </source>
</evidence>
<evidence type="ECO:0000313" key="4">
    <source>
        <dbReference type="Proteomes" id="UP000027120"/>
    </source>
</evidence>
<gene>
    <name evidence="3" type="ORF">CISIN_1g036019mg</name>
</gene>
<feature type="compositionally biased region" description="Basic and acidic residues" evidence="1">
    <location>
        <begin position="125"/>
        <end position="141"/>
    </location>
</feature>
<evidence type="ECO:0000256" key="2">
    <source>
        <dbReference type="SAM" id="SignalP"/>
    </source>
</evidence>
<keyword evidence="2" id="KW-0732">Signal</keyword>
<dbReference type="PANTHER" id="PTHR35463">
    <property type="entry name" value="TRANSMEMBRANE PROTEIN"/>
    <property type="match status" value="1"/>
</dbReference>
<name>A0A067DS78_CITSI</name>
<evidence type="ECO:0000256" key="1">
    <source>
        <dbReference type="SAM" id="MobiDB-lite"/>
    </source>
</evidence>
<dbReference type="PANTHER" id="PTHR35463:SF10">
    <property type="entry name" value="TRANSMEMBRANE PROTEIN"/>
    <property type="match status" value="1"/>
</dbReference>
<reference evidence="3 4" key="1">
    <citation type="submission" date="2014-04" db="EMBL/GenBank/DDBJ databases">
        <authorList>
            <consortium name="International Citrus Genome Consortium"/>
            <person name="Gmitter F."/>
            <person name="Chen C."/>
            <person name="Farmerie W."/>
            <person name="Harkins T."/>
            <person name="Desany B."/>
            <person name="Mohiuddin M."/>
            <person name="Kodira C."/>
            <person name="Borodovsky M."/>
            <person name="Lomsadze A."/>
            <person name="Burns P."/>
            <person name="Jenkins J."/>
            <person name="Prochnik S."/>
            <person name="Shu S."/>
            <person name="Chapman J."/>
            <person name="Pitluck S."/>
            <person name="Schmutz J."/>
            <person name="Rokhsar D."/>
        </authorList>
    </citation>
    <scope>NUCLEOTIDE SEQUENCE</scope>
</reference>
<dbReference type="KEGG" id="cit:102620846"/>
<dbReference type="EMBL" id="KK785234">
    <property type="protein sequence ID" value="KDO45859.1"/>
    <property type="molecule type" value="Genomic_DNA"/>
</dbReference>
<feature type="chain" id="PRO_5001638864" description="SMP domain-containing protein" evidence="2">
    <location>
        <begin position="27"/>
        <end position="151"/>
    </location>
</feature>
<dbReference type="AlphaFoldDB" id="A0A067DS78"/>
<dbReference type="Proteomes" id="UP000027120">
    <property type="component" value="Unassembled WGS sequence"/>
</dbReference>
<organism evidence="3 4">
    <name type="scientific">Citrus sinensis</name>
    <name type="common">Sweet orange</name>
    <name type="synonym">Citrus aurantium var. sinensis</name>
    <dbReference type="NCBI Taxonomy" id="2711"/>
    <lineage>
        <taxon>Eukaryota</taxon>
        <taxon>Viridiplantae</taxon>
        <taxon>Streptophyta</taxon>
        <taxon>Embryophyta</taxon>
        <taxon>Tracheophyta</taxon>
        <taxon>Spermatophyta</taxon>
        <taxon>Magnoliopsida</taxon>
        <taxon>eudicotyledons</taxon>
        <taxon>Gunneridae</taxon>
        <taxon>Pentapetalae</taxon>
        <taxon>rosids</taxon>
        <taxon>malvids</taxon>
        <taxon>Sapindales</taxon>
        <taxon>Rutaceae</taxon>
        <taxon>Aurantioideae</taxon>
        <taxon>Citrus</taxon>
    </lineage>
</organism>
<evidence type="ECO:0008006" key="5">
    <source>
        <dbReference type="Google" id="ProtNLM"/>
    </source>
</evidence>
<sequence length="151" mass="16691">MERFRKIPKLFTWLIILLYLQTIISAVNGDHGGQNIAQNKEEESSLAQFVVETISRLRASHKSSWEKVKSIIREMQLRFSPPNLDFKGPNEANVGAKQEAEKVKEAAKKTAGVSKMAVEESAKSAAEAVHKTAEKVKDSVSPDKGAAQDEL</sequence>